<keyword evidence="1" id="KW-1188">Viral release from host cell</keyword>
<keyword evidence="2" id="KW-0175">Coiled coil</keyword>
<dbReference type="STRING" id="988801.SAMN05216522_102106"/>
<dbReference type="PANTHER" id="PTHR37813">
    <property type="entry name" value="FELS-2 PROPHAGE PROTEIN"/>
    <property type="match status" value="1"/>
</dbReference>
<dbReference type="Proteomes" id="UP000242515">
    <property type="component" value="Unassembled WGS sequence"/>
</dbReference>
<dbReference type="AlphaFoldDB" id="A0A1H9EYQ5"/>
<feature type="coiled-coil region" evidence="2">
    <location>
        <begin position="29"/>
        <end position="83"/>
    </location>
</feature>
<dbReference type="OrthoDB" id="8019720at2"/>
<feature type="region of interest" description="Disordered" evidence="3">
    <location>
        <begin position="874"/>
        <end position="894"/>
    </location>
</feature>
<protein>
    <submittedName>
        <fullName evidence="6">Phage tail tape measure protein, TP901 family, core region</fullName>
    </submittedName>
</protein>
<evidence type="ECO:0000256" key="2">
    <source>
        <dbReference type="SAM" id="Coils"/>
    </source>
</evidence>
<evidence type="ECO:0000313" key="6">
    <source>
        <dbReference type="EMBL" id="SEQ30765.1"/>
    </source>
</evidence>
<reference evidence="7" key="1">
    <citation type="submission" date="2016-10" db="EMBL/GenBank/DDBJ databases">
        <authorList>
            <person name="Varghese N."/>
            <person name="Submissions S."/>
        </authorList>
    </citation>
    <scope>NUCLEOTIDE SEQUENCE [LARGE SCALE GENOMIC DNA]</scope>
    <source>
        <strain evidence="7">8N4</strain>
    </source>
</reference>
<keyword evidence="7" id="KW-1185">Reference proteome</keyword>
<keyword evidence="4" id="KW-0472">Membrane</keyword>
<feature type="domain" description="Phage tail tape measure protein" evidence="5">
    <location>
        <begin position="243"/>
        <end position="448"/>
    </location>
</feature>
<gene>
    <name evidence="6" type="ORF">SAMN05216522_102106</name>
</gene>
<evidence type="ECO:0000259" key="5">
    <source>
        <dbReference type="Pfam" id="PF10145"/>
    </source>
</evidence>
<keyword evidence="4" id="KW-0812">Transmembrane</keyword>
<evidence type="ECO:0000256" key="1">
    <source>
        <dbReference type="ARBA" id="ARBA00022612"/>
    </source>
</evidence>
<dbReference type="RefSeq" id="WP_092672763.1">
    <property type="nucleotide sequence ID" value="NZ_FOGC01000002.1"/>
</dbReference>
<sequence>MSDRNLRLQVVLGAVDKLTRPFKQAQQGTKSLASEIQKTRNQLKKLDAAGSDLQRFTKLSQSLKETSSALEKAKISAQSMSQEYSALTTPTKKQTDALEKQWRAVSKLQDAEQKETRQMALVRAELYRLGVSANGGSRETARIRQETQRYNQQLSEQERRLQQVGERQRKLNAIKARSEKSLELRNNLAGTGAGAMAAGVTTGLSLLAPVRAYTDSENASTQLAASMMGPGAKVLPEFKQINELATRLGDKLPGTTADFQNMMTMLRRQGMSAQTILGGLGEATAYLGVQLRMAPTDAAEFAAKLQDATQTSEKDMMALTDIIQKGFYAGVDPDNMLQGYAKIGSAMDIIRKKGIDAAKVFAPLLVMADQSSMAGESAGNAYRKVFQSMLDVKSVKAANAQTKGTGIHFDFTDGHGEFGGIDKMYQQLAQLSKLNTQTKKSIIKTLFGDDAETLQVVGILTDKGMDGYKDAANKLSQQASLRERVDASLSTLANKWEAAGGSFTNALSSIGATVAPQLKVIADWLGDLASRLDVFVKAHPQFVRALFVMGAVFTVAAIGAGALSLALASVLGPMALVRMSASVLSLKFTSGFGLIRNVLNLVGNGILWLGRLMLANPILAVIGLIAAGALLIWQHWGTIGPKFHALWDSIANAVSSRWEAIKQGFSQLWSAIITEIAALPQQFASFGGALIDSLLAGINSKWEALKTKLSSLSDYLPDWLTGKGSAPTLPKAPNIASTDKTGKAVLPAGGFPPMGYAGMYDTGGRIGRGQFGIVGENGPEIVNGPANITSRRKTAALASVVAGFMGVTLPQADAQAKPLITATPNQASTVARTPSQPSVITHRYDINAPITIYAQPGQSASDIASEVARQLDARERKAQAKARSNFSDQGGLDL</sequence>
<feature type="transmembrane region" description="Helical" evidence="4">
    <location>
        <begin position="615"/>
        <end position="633"/>
    </location>
</feature>
<evidence type="ECO:0000256" key="3">
    <source>
        <dbReference type="SAM" id="MobiDB-lite"/>
    </source>
</evidence>
<dbReference type="PANTHER" id="PTHR37813:SF1">
    <property type="entry name" value="FELS-2 PROPHAGE PROTEIN"/>
    <property type="match status" value="1"/>
</dbReference>
<feature type="transmembrane region" description="Helical" evidence="4">
    <location>
        <begin position="545"/>
        <end position="568"/>
    </location>
</feature>
<evidence type="ECO:0000256" key="4">
    <source>
        <dbReference type="SAM" id="Phobius"/>
    </source>
</evidence>
<name>A0A1H9EYQ5_9GAMM</name>
<evidence type="ECO:0000313" key="7">
    <source>
        <dbReference type="Proteomes" id="UP000242515"/>
    </source>
</evidence>
<dbReference type="EMBL" id="FOGC01000002">
    <property type="protein sequence ID" value="SEQ30765.1"/>
    <property type="molecule type" value="Genomic_DNA"/>
</dbReference>
<proteinExistence type="predicted"/>
<keyword evidence="4" id="KW-1133">Transmembrane helix</keyword>
<dbReference type="NCBIfam" id="TIGR01760">
    <property type="entry name" value="tape_meas_TP901"/>
    <property type="match status" value="1"/>
</dbReference>
<accession>A0A1H9EYQ5</accession>
<dbReference type="Pfam" id="PF10145">
    <property type="entry name" value="PhageMin_Tail"/>
    <property type="match status" value="1"/>
</dbReference>
<feature type="coiled-coil region" evidence="2">
    <location>
        <begin position="140"/>
        <end position="167"/>
    </location>
</feature>
<organism evidence="6 7">
    <name type="scientific">Rosenbergiella nectarea</name>
    <dbReference type="NCBI Taxonomy" id="988801"/>
    <lineage>
        <taxon>Bacteria</taxon>
        <taxon>Pseudomonadati</taxon>
        <taxon>Pseudomonadota</taxon>
        <taxon>Gammaproteobacteria</taxon>
        <taxon>Enterobacterales</taxon>
        <taxon>Erwiniaceae</taxon>
        <taxon>Rosenbergiella</taxon>
    </lineage>
</organism>
<dbReference type="InterPro" id="IPR010090">
    <property type="entry name" value="Phage_tape_meas"/>
</dbReference>